<gene>
    <name evidence="4" type="ORF">DFR69_101289</name>
</gene>
<dbReference type="InterPro" id="IPR020843">
    <property type="entry name" value="ER"/>
</dbReference>
<dbReference type="Gene3D" id="3.40.50.720">
    <property type="entry name" value="NAD(P)-binding Rossmann-like Domain"/>
    <property type="match status" value="1"/>
</dbReference>
<dbReference type="RefSeq" id="WP_244198027.1">
    <property type="nucleotide sequence ID" value="NZ_QGTL01000001.1"/>
</dbReference>
<dbReference type="SUPFAM" id="SSF51735">
    <property type="entry name" value="NAD(P)-binding Rossmann-fold domains"/>
    <property type="match status" value="1"/>
</dbReference>
<dbReference type="Gene3D" id="3.90.180.10">
    <property type="entry name" value="Medium-chain alcohol dehydrogenases, catalytic domain"/>
    <property type="match status" value="1"/>
</dbReference>
<dbReference type="InterPro" id="IPR036291">
    <property type="entry name" value="NAD(P)-bd_dom_sf"/>
</dbReference>
<reference evidence="4 5" key="1">
    <citation type="submission" date="2018-05" db="EMBL/GenBank/DDBJ databases">
        <title>Genomic Encyclopedia of Type Strains, Phase IV (KMG-IV): sequencing the most valuable type-strain genomes for metagenomic binning, comparative biology and taxonomic classification.</title>
        <authorList>
            <person name="Goeker M."/>
        </authorList>
    </citation>
    <scope>NUCLEOTIDE SEQUENCE [LARGE SCALE GENOMIC DNA]</scope>
    <source>
        <strain evidence="4 5">DSM 44717</strain>
    </source>
</reference>
<dbReference type="InterPro" id="IPR011032">
    <property type="entry name" value="GroES-like_sf"/>
</dbReference>
<dbReference type="PANTHER" id="PTHR48106">
    <property type="entry name" value="QUINONE OXIDOREDUCTASE PIG3-RELATED"/>
    <property type="match status" value="1"/>
</dbReference>
<sequence>MRAIVMTTTGAPEVLAPRDLDDPAPAAGQVLVRASAVPVLYPETKVRAGAFPFPAPLPAVFGFQAAGTIVDLGAGVDPALLGARVVAATSGFGAYAELVAADQDSVTLIPDGLGTEAAAAIQMPGSVALALIATAALTPGETVLVEAGATGVGSCLVQLCAARGVRVIATAGGPEKATLARAHGAAAVLDHATPDWADRLGEVLSGGTVDVVFDSIGGESLTPLLDHVTPLRGRILSYGWLAGAPAQLGAADLILRGLTLTGCAGAAWLGTVAAQRSAALDAAARGLLSVDIDATLPLDAAAEAHRKLEDRAAFGAVLLRP</sequence>
<organism evidence="4 5">
    <name type="scientific">Nocardia neocaledoniensis</name>
    <dbReference type="NCBI Taxonomy" id="236511"/>
    <lineage>
        <taxon>Bacteria</taxon>
        <taxon>Bacillati</taxon>
        <taxon>Actinomycetota</taxon>
        <taxon>Actinomycetes</taxon>
        <taxon>Mycobacteriales</taxon>
        <taxon>Nocardiaceae</taxon>
        <taxon>Nocardia</taxon>
    </lineage>
</organism>
<comment type="caution">
    <text evidence="4">The sequence shown here is derived from an EMBL/GenBank/DDBJ whole genome shotgun (WGS) entry which is preliminary data.</text>
</comment>
<keyword evidence="1" id="KW-0521">NADP</keyword>
<dbReference type="AlphaFoldDB" id="A0A317P120"/>
<evidence type="ECO:0000256" key="1">
    <source>
        <dbReference type="ARBA" id="ARBA00022857"/>
    </source>
</evidence>
<feature type="domain" description="Enoyl reductase (ER)" evidence="3">
    <location>
        <begin position="10"/>
        <end position="319"/>
    </location>
</feature>
<evidence type="ECO:0000259" key="3">
    <source>
        <dbReference type="SMART" id="SM00829"/>
    </source>
</evidence>
<dbReference type="GO" id="GO:0016651">
    <property type="term" value="F:oxidoreductase activity, acting on NAD(P)H"/>
    <property type="evidence" value="ECO:0007669"/>
    <property type="project" value="TreeGrafter"/>
</dbReference>
<keyword evidence="2" id="KW-0560">Oxidoreductase</keyword>
<dbReference type="GO" id="GO:0070402">
    <property type="term" value="F:NADPH binding"/>
    <property type="evidence" value="ECO:0007669"/>
    <property type="project" value="TreeGrafter"/>
</dbReference>
<proteinExistence type="predicted"/>
<dbReference type="Proteomes" id="UP000246410">
    <property type="component" value="Unassembled WGS sequence"/>
</dbReference>
<dbReference type="SUPFAM" id="SSF50129">
    <property type="entry name" value="GroES-like"/>
    <property type="match status" value="1"/>
</dbReference>
<protein>
    <submittedName>
        <fullName evidence="4">NADPH:quinone reductase-like Zn-dependent oxidoreductase</fullName>
    </submittedName>
</protein>
<keyword evidence="5" id="KW-1185">Reference proteome</keyword>
<dbReference type="InterPro" id="IPR013154">
    <property type="entry name" value="ADH-like_N"/>
</dbReference>
<dbReference type="Pfam" id="PF08240">
    <property type="entry name" value="ADH_N"/>
    <property type="match status" value="1"/>
</dbReference>
<name>A0A317P120_9NOCA</name>
<evidence type="ECO:0000313" key="5">
    <source>
        <dbReference type="Proteomes" id="UP000246410"/>
    </source>
</evidence>
<evidence type="ECO:0000256" key="2">
    <source>
        <dbReference type="ARBA" id="ARBA00023002"/>
    </source>
</evidence>
<dbReference type="Pfam" id="PF00107">
    <property type="entry name" value="ADH_zinc_N"/>
    <property type="match status" value="1"/>
</dbReference>
<dbReference type="SMART" id="SM00829">
    <property type="entry name" value="PKS_ER"/>
    <property type="match status" value="1"/>
</dbReference>
<dbReference type="EMBL" id="QGTL01000001">
    <property type="protein sequence ID" value="PWV80953.1"/>
    <property type="molecule type" value="Genomic_DNA"/>
</dbReference>
<dbReference type="InterPro" id="IPR013149">
    <property type="entry name" value="ADH-like_C"/>
</dbReference>
<evidence type="ECO:0000313" key="4">
    <source>
        <dbReference type="EMBL" id="PWV80953.1"/>
    </source>
</evidence>
<accession>A0A317P120</accession>